<keyword evidence="10" id="KW-0931">ER-Golgi transport</keyword>
<evidence type="ECO:0000256" key="10">
    <source>
        <dbReference type="RuleBase" id="RU366053"/>
    </source>
</evidence>
<dbReference type="GO" id="GO:0006890">
    <property type="term" value="P:retrograde vesicle-mediated transport, Golgi to endoplasmic reticulum"/>
    <property type="evidence" value="ECO:0007669"/>
    <property type="project" value="UniProtKB-UniRule"/>
</dbReference>
<proteinExistence type="inferred from homology"/>
<evidence type="ECO:0000256" key="5">
    <source>
        <dbReference type="ARBA" id="ARBA00022927"/>
    </source>
</evidence>
<name>A8QD70_MALGO</name>
<evidence type="ECO:0000313" key="12">
    <source>
        <dbReference type="Proteomes" id="UP000008837"/>
    </source>
</evidence>
<evidence type="ECO:0000256" key="1">
    <source>
        <dbReference type="ARBA" id="ARBA00004156"/>
    </source>
</evidence>
<dbReference type="KEGG" id="mgl:MGL_4138"/>
<dbReference type="AlphaFoldDB" id="A8QD70"/>
<dbReference type="OrthoDB" id="10249988at2759"/>
<accession>A8QD70</accession>
<evidence type="ECO:0000256" key="6">
    <source>
        <dbReference type="ARBA" id="ARBA00023034"/>
    </source>
</evidence>
<evidence type="ECO:0000256" key="4">
    <source>
        <dbReference type="ARBA" id="ARBA00022448"/>
    </source>
</evidence>
<protein>
    <recommendedName>
        <fullName evidence="10">Coatomer subunit zeta</fullName>
    </recommendedName>
</protein>
<dbReference type="PANTHER" id="PTHR11043:SF0">
    <property type="entry name" value="COATOMER SUBUNIT ZETA"/>
    <property type="match status" value="1"/>
</dbReference>
<keyword evidence="5 10" id="KW-0653">Protein transport</keyword>
<comment type="subunit">
    <text evidence="10">Oligomeric complex that consists of at least the alpha, beta, beta', gamma, delta, epsilon and zeta subunits.</text>
</comment>
<dbReference type="EMBL" id="AAYY01000020">
    <property type="protein sequence ID" value="EDP41589.1"/>
    <property type="molecule type" value="Genomic_DNA"/>
</dbReference>
<dbReference type="InterPro" id="IPR039652">
    <property type="entry name" value="Coatomer_zeta"/>
</dbReference>
<dbReference type="InParanoid" id="A8QD70"/>
<keyword evidence="10" id="KW-0963">Cytoplasm</keyword>
<keyword evidence="12" id="KW-1185">Reference proteome</keyword>
<dbReference type="PANTHER" id="PTHR11043">
    <property type="entry name" value="ZETA-COAT PROTEIN"/>
    <property type="match status" value="1"/>
</dbReference>
<dbReference type="OMA" id="MNAYTNF"/>
<dbReference type="GO" id="GO:0006886">
    <property type="term" value="P:intracellular protein transport"/>
    <property type="evidence" value="ECO:0007669"/>
    <property type="project" value="TreeGrafter"/>
</dbReference>
<dbReference type="STRING" id="425265.A8QD70"/>
<evidence type="ECO:0000256" key="8">
    <source>
        <dbReference type="ARBA" id="ARBA00023329"/>
    </source>
</evidence>
<dbReference type="RefSeq" id="XP_001728803.1">
    <property type="nucleotide sequence ID" value="XM_001728751.1"/>
</dbReference>
<keyword evidence="8 10" id="KW-0968">Cytoplasmic vesicle</keyword>
<keyword evidence="7 10" id="KW-0472">Membrane</keyword>
<dbReference type="SUPFAM" id="SSF64356">
    <property type="entry name" value="SNARE-like"/>
    <property type="match status" value="1"/>
</dbReference>
<comment type="caution">
    <text evidence="11">The sequence shown here is derived from an EMBL/GenBank/DDBJ whole genome shotgun (WGS) entry which is preliminary data.</text>
</comment>
<evidence type="ECO:0000256" key="7">
    <source>
        <dbReference type="ARBA" id="ARBA00023136"/>
    </source>
</evidence>
<dbReference type="Proteomes" id="UP000008837">
    <property type="component" value="Unassembled WGS sequence"/>
</dbReference>
<organism evidence="11 12">
    <name type="scientific">Malassezia globosa (strain ATCC MYA-4612 / CBS 7966)</name>
    <name type="common">Dandruff-associated fungus</name>
    <dbReference type="NCBI Taxonomy" id="425265"/>
    <lineage>
        <taxon>Eukaryota</taxon>
        <taxon>Fungi</taxon>
        <taxon>Dikarya</taxon>
        <taxon>Basidiomycota</taxon>
        <taxon>Ustilaginomycotina</taxon>
        <taxon>Malasseziomycetes</taxon>
        <taxon>Malasseziales</taxon>
        <taxon>Malasseziaceae</taxon>
        <taxon>Malassezia</taxon>
    </lineage>
</organism>
<comment type="function">
    <text evidence="10">The zeta subunit may be involved in regulating the coat assembly and, hence, the rate of biosynthetic protein transport due to its association-dissociation properties with the coatomer complex.</text>
</comment>
<dbReference type="InterPro" id="IPR011012">
    <property type="entry name" value="Longin-like_dom_sf"/>
</dbReference>
<dbReference type="Gene3D" id="3.30.450.60">
    <property type="match status" value="1"/>
</dbReference>
<dbReference type="VEuPathDB" id="FungiDB:MGL_4138"/>
<comment type="similarity">
    <text evidence="3 10">Belongs to the adaptor complexes small subunit family.</text>
</comment>
<evidence type="ECO:0000256" key="2">
    <source>
        <dbReference type="ARBA" id="ARBA00004555"/>
    </source>
</evidence>
<dbReference type="GO" id="GO:0006891">
    <property type="term" value="P:intra-Golgi vesicle-mediated transport"/>
    <property type="evidence" value="ECO:0007669"/>
    <property type="project" value="TreeGrafter"/>
</dbReference>
<dbReference type="GO" id="GO:0030126">
    <property type="term" value="C:COPI vesicle coat"/>
    <property type="evidence" value="ECO:0007669"/>
    <property type="project" value="UniProtKB-UniRule"/>
</dbReference>
<reference evidence="11 12" key="1">
    <citation type="journal article" date="2007" name="Proc. Natl. Acad. Sci. U.S.A.">
        <title>Dandruff-associated Malassezia genomes reveal convergent and divergent virulence traits shared with plant and human fungal pathogens.</title>
        <authorList>
            <person name="Xu J."/>
            <person name="Saunders C.W."/>
            <person name="Hu P."/>
            <person name="Grant R.A."/>
            <person name="Boekhout T."/>
            <person name="Kuramae E.E."/>
            <person name="Kronstad J.W."/>
            <person name="Deangelis Y.M."/>
            <person name="Reeder N.L."/>
            <person name="Johnstone K.R."/>
            <person name="Leland M."/>
            <person name="Fieno A.M."/>
            <person name="Begley W.M."/>
            <person name="Sun Y."/>
            <person name="Lacey M.P."/>
            <person name="Chaudhary T."/>
            <person name="Keough T."/>
            <person name="Chu L."/>
            <person name="Sears R."/>
            <person name="Yuan B."/>
            <person name="Dawson T.L.Jr."/>
        </authorList>
    </citation>
    <scope>NUCLEOTIDE SEQUENCE [LARGE SCALE GENOMIC DNA]</scope>
    <source>
        <strain evidence="12">ATCC MYA-4612 / CBS 7966</strain>
    </source>
</reference>
<keyword evidence="6 10" id="KW-0333">Golgi apparatus</keyword>
<keyword evidence="4 10" id="KW-0813">Transport</keyword>
<gene>
    <name evidence="11" type="ORF">MGL_4138</name>
</gene>
<evidence type="ECO:0000256" key="3">
    <source>
        <dbReference type="ARBA" id="ARBA00006972"/>
    </source>
</evidence>
<dbReference type="GeneID" id="5853058"/>
<comment type="subcellular location">
    <subcellularLocation>
        <location evidence="10">Cytoplasm</location>
    </subcellularLocation>
    <subcellularLocation>
        <location evidence="10">Golgi apparatus membrane</location>
        <topology evidence="10">Peripheral membrane protein</topology>
        <orientation evidence="10">Cytoplasmic side</orientation>
    </subcellularLocation>
    <subcellularLocation>
        <location evidence="10">Cytoplasmic vesicle</location>
        <location evidence="10">COPI-coated vesicle membrane</location>
        <topology evidence="10">Peripheral membrane protein</topology>
        <orientation evidence="10">Cytoplasmic side</orientation>
    </subcellularLocation>
    <subcellularLocation>
        <location evidence="1">Cytoplasmic vesicle membrane</location>
    </subcellularLocation>
    <subcellularLocation>
        <location evidence="9">Endomembrane system</location>
        <topology evidence="9">Peripheral membrane protein</topology>
        <orientation evidence="9">Cytoplasmic side</orientation>
    </subcellularLocation>
    <subcellularLocation>
        <location evidence="2">Golgi apparatus</location>
    </subcellularLocation>
</comment>
<evidence type="ECO:0000256" key="9">
    <source>
        <dbReference type="ARBA" id="ARBA00029433"/>
    </source>
</evidence>
<sequence>MIHHFLQSLHDTLTILLQSQIDKRTVLDNLDLVTIAIDESVDDGVILETDSAAVANRVTRTRPDTIEVQLNEQTFMNAYTNFRDKVAQRLSGL</sequence>
<evidence type="ECO:0000313" key="11">
    <source>
        <dbReference type="EMBL" id="EDP41589.1"/>
    </source>
</evidence>
<dbReference type="GO" id="GO:0000139">
    <property type="term" value="C:Golgi membrane"/>
    <property type="evidence" value="ECO:0007669"/>
    <property type="project" value="UniProtKB-SubCell"/>
</dbReference>